<reference evidence="1 2" key="1">
    <citation type="submission" date="2017-11" db="EMBL/GenBank/DDBJ databases">
        <title>De novo assembly and phasing of dikaryotic genomes from two isolates of Puccinia coronata f. sp. avenae, the causal agent of oat crown rust.</title>
        <authorList>
            <person name="Miller M.E."/>
            <person name="Zhang Y."/>
            <person name="Omidvar V."/>
            <person name="Sperschneider J."/>
            <person name="Schwessinger B."/>
            <person name="Raley C."/>
            <person name="Palmer J.M."/>
            <person name="Garnica D."/>
            <person name="Upadhyaya N."/>
            <person name="Rathjen J."/>
            <person name="Taylor J.M."/>
            <person name="Park R.F."/>
            <person name="Dodds P.N."/>
            <person name="Hirsch C.D."/>
            <person name="Kianian S.F."/>
            <person name="Figueroa M."/>
        </authorList>
    </citation>
    <scope>NUCLEOTIDE SEQUENCE [LARGE SCALE GENOMIC DNA]</scope>
    <source>
        <strain evidence="1">12SD80</strain>
    </source>
</reference>
<organism evidence="1 2">
    <name type="scientific">Puccinia coronata f. sp. avenae</name>
    <dbReference type="NCBI Taxonomy" id="200324"/>
    <lineage>
        <taxon>Eukaryota</taxon>
        <taxon>Fungi</taxon>
        <taxon>Dikarya</taxon>
        <taxon>Basidiomycota</taxon>
        <taxon>Pucciniomycotina</taxon>
        <taxon>Pucciniomycetes</taxon>
        <taxon>Pucciniales</taxon>
        <taxon>Pucciniaceae</taxon>
        <taxon>Puccinia</taxon>
    </lineage>
</organism>
<evidence type="ECO:0000313" key="2">
    <source>
        <dbReference type="Proteomes" id="UP000235392"/>
    </source>
</evidence>
<dbReference type="EMBL" id="PGCI01000037">
    <property type="protein sequence ID" value="PLW46658.1"/>
    <property type="molecule type" value="Genomic_DNA"/>
</dbReference>
<comment type="caution">
    <text evidence="1">The sequence shown here is derived from an EMBL/GenBank/DDBJ whole genome shotgun (WGS) entry which is preliminary data.</text>
</comment>
<protein>
    <submittedName>
        <fullName evidence="1">Uncharacterized protein</fullName>
    </submittedName>
</protein>
<name>A0A2N5V9H4_9BASI</name>
<sequence>MPKTTKSPVSMKEAVTIPVFMEELAAAVRVFLALCLPLVQDLAENLLVQSESE</sequence>
<dbReference type="Proteomes" id="UP000235392">
    <property type="component" value="Unassembled WGS sequence"/>
</dbReference>
<accession>A0A2N5V9H4</accession>
<evidence type="ECO:0000313" key="1">
    <source>
        <dbReference type="EMBL" id="PLW46658.1"/>
    </source>
</evidence>
<proteinExistence type="predicted"/>
<dbReference type="AlphaFoldDB" id="A0A2N5V9H4"/>
<gene>
    <name evidence="1" type="ORF">PCASD_03700</name>
</gene>